<proteinExistence type="predicted"/>
<accession>A0A9P6HI63</accession>
<protein>
    <recommendedName>
        <fullName evidence="3">Protein kinase domain-containing protein</fullName>
    </recommendedName>
</protein>
<dbReference type="Proteomes" id="UP000736335">
    <property type="component" value="Unassembled WGS sequence"/>
</dbReference>
<reference evidence="1" key="2">
    <citation type="submission" date="2020-11" db="EMBL/GenBank/DDBJ databases">
        <authorList>
            <consortium name="DOE Joint Genome Institute"/>
            <person name="Kuo A."/>
            <person name="Miyauchi S."/>
            <person name="Kiss E."/>
            <person name="Drula E."/>
            <person name="Kohler A."/>
            <person name="Sanchez-Garcia M."/>
            <person name="Andreopoulos B."/>
            <person name="Barry K.W."/>
            <person name="Bonito G."/>
            <person name="Buee M."/>
            <person name="Carver A."/>
            <person name="Chen C."/>
            <person name="Cichocki N."/>
            <person name="Clum A."/>
            <person name="Culley D."/>
            <person name="Crous P.W."/>
            <person name="Fauchery L."/>
            <person name="Girlanda M."/>
            <person name="Hayes R."/>
            <person name="Keri Z."/>
            <person name="Labutti K."/>
            <person name="Lipzen A."/>
            <person name="Lombard V."/>
            <person name="Magnuson J."/>
            <person name="Maillard F."/>
            <person name="Morin E."/>
            <person name="Murat C."/>
            <person name="Nolan M."/>
            <person name="Ohm R."/>
            <person name="Pangilinan J."/>
            <person name="Pereira M."/>
            <person name="Perotto S."/>
            <person name="Peter M."/>
            <person name="Riley R."/>
            <person name="Sitrit Y."/>
            <person name="Stielow B."/>
            <person name="Szollosi G."/>
            <person name="Zifcakova L."/>
            <person name="Stursova M."/>
            <person name="Spatafora J.W."/>
            <person name="Tedersoo L."/>
            <person name="Vaario L.-M."/>
            <person name="Yamada A."/>
            <person name="Yan M."/>
            <person name="Wang P."/>
            <person name="Xu J."/>
            <person name="Bruns T."/>
            <person name="Baldrian P."/>
            <person name="Vilgalys R."/>
            <person name="Henrissat B."/>
            <person name="Grigoriev I.V."/>
            <person name="Hibbett D."/>
            <person name="Nagy L.G."/>
            <person name="Martin F.M."/>
        </authorList>
    </citation>
    <scope>NUCLEOTIDE SEQUENCE</scope>
    <source>
        <strain evidence="1">UH-Tt-Lm1</strain>
    </source>
</reference>
<comment type="caution">
    <text evidence="1">The sequence shown here is derived from an EMBL/GenBank/DDBJ whole genome shotgun (WGS) entry which is preliminary data.</text>
</comment>
<reference evidence="1" key="1">
    <citation type="journal article" date="2020" name="Nat. Commun.">
        <title>Large-scale genome sequencing of mycorrhizal fungi provides insights into the early evolution of symbiotic traits.</title>
        <authorList>
            <person name="Miyauchi S."/>
            <person name="Kiss E."/>
            <person name="Kuo A."/>
            <person name="Drula E."/>
            <person name="Kohler A."/>
            <person name="Sanchez-Garcia M."/>
            <person name="Morin E."/>
            <person name="Andreopoulos B."/>
            <person name="Barry K.W."/>
            <person name="Bonito G."/>
            <person name="Buee M."/>
            <person name="Carver A."/>
            <person name="Chen C."/>
            <person name="Cichocki N."/>
            <person name="Clum A."/>
            <person name="Culley D."/>
            <person name="Crous P.W."/>
            <person name="Fauchery L."/>
            <person name="Girlanda M."/>
            <person name="Hayes R.D."/>
            <person name="Keri Z."/>
            <person name="LaButti K."/>
            <person name="Lipzen A."/>
            <person name="Lombard V."/>
            <person name="Magnuson J."/>
            <person name="Maillard F."/>
            <person name="Murat C."/>
            <person name="Nolan M."/>
            <person name="Ohm R.A."/>
            <person name="Pangilinan J."/>
            <person name="Pereira M.F."/>
            <person name="Perotto S."/>
            <person name="Peter M."/>
            <person name="Pfister S."/>
            <person name="Riley R."/>
            <person name="Sitrit Y."/>
            <person name="Stielow J.B."/>
            <person name="Szollosi G."/>
            <person name="Zifcakova L."/>
            <person name="Stursova M."/>
            <person name="Spatafora J.W."/>
            <person name="Tedersoo L."/>
            <person name="Vaario L.M."/>
            <person name="Yamada A."/>
            <person name="Yan M."/>
            <person name="Wang P."/>
            <person name="Xu J."/>
            <person name="Bruns T."/>
            <person name="Baldrian P."/>
            <person name="Vilgalys R."/>
            <person name="Dunand C."/>
            <person name="Henrissat B."/>
            <person name="Grigoriev I.V."/>
            <person name="Hibbett D."/>
            <person name="Nagy L.G."/>
            <person name="Martin F.M."/>
        </authorList>
    </citation>
    <scope>NUCLEOTIDE SEQUENCE</scope>
    <source>
        <strain evidence="1">UH-Tt-Lm1</strain>
    </source>
</reference>
<dbReference type="EMBL" id="WIUZ02000005">
    <property type="protein sequence ID" value="KAF9787418.1"/>
    <property type="molecule type" value="Genomic_DNA"/>
</dbReference>
<evidence type="ECO:0000313" key="2">
    <source>
        <dbReference type="Proteomes" id="UP000736335"/>
    </source>
</evidence>
<sequence length="230" mass="25087">MDTGAQSFTVHSTPLRHSKQYQQSLERSNFPVVLLAIAGHHLVVSTAISTDSVYANETFSVSLRVSTHVADDVLRVAGVFMALSKCMKTGGLNGEARRHLMYLATIRAGDDSEATVVLVKLAAKYNEDAHHLLAGQVPPSLRTSMPASVSSALDLLHSKEFVFGDLREQNVLHLSDGTLFVSTLKRGSVSAGIKSWRNHMISRIWRDMGRISGEEEGDWGLFGVIGDKVL</sequence>
<dbReference type="AlphaFoldDB" id="A0A9P6HI63"/>
<evidence type="ECO:0008006" key="3">
    <source>
        <dbReference type="Google" id="ProtNLM"/>
    </source>
</evidence>
<evidence type="ECO:0000313" key="1">
    <source>
        <dbReference type="EMBL" id="KAF9787418.1"/>
    </source>
</evidence>
<name>A0A9P6HI63_9AGAM</name>
<keyword evidence="2" id="KW-1185">Reference proteome</keyword>
<gene>
    <name evidence="1" type="ORF">BJ322DRAFT_1218142</name>
</gene>
<organism evidence="1 2">
    <name type="scientific">Thelephora terrestris</name>
    <dbReference type="NCBI Taxonomy" id="56493"/>
    <lineage>
        <taxon>Eukaryota</taxon>
        <taxon>Fungi</taxon>
        <taxon>Dikarya</taxon>
        <taxon>Basidiomycota</taxon>
        <taxon>Agaricomycotina</taxon>
        <taxon>Agaricomycetes</taxon>
        <taxon>Thelephorales</taxon>
        <taxon>Thelephoraceae</taxon>
        <taxon>Thelephora</taxon>
    </lineage>
</organism>